<name>A0ABN8Q1V1_9CNID</name>
<dbReference type="PRINTS" id="PR00081">
    <property type="entry name" value="GDHRDH"/>
</dbReference>
<dbReference type="PANTHER" id="PTHR43943">
    <property type="entry name" value="DEHYDROGENASE/REDUCTASE (SDR FAMILY) MEMBER 4"/>
    <property type="match status" value="1"/>
</dbReference>
<dbReference type="InterPro" id="IPR036291">
    <property type="entry name" value="NAD(P)-bd_dom_sf"/>
</dbReference>
<comment type="caution">
    <text evidence="2">The sequence shown here is derived from an EMBL/GenBank/DDBJ whole genome shotgun (WGS) entry which is preliminary data.</text>
</comment>
<organism evidence="2 3">
    <name type="scientific">Porites evermanni</name>
    <dbReference type="NCBI Taxonomy" id="104178"/>
    <lineage>
        <taxon>Eukaryota</taxon>
        <taxon>Metazoa</taxon>
        <taxon>Cnidaria</taxon>
        <taxon>Anthozoa</taxon>
        <taxon>Hexacorallia</taxon>
        <taxon>Scleractinia</taxon>
        <taxon>Fungiina</taxon>
        <taxon>Poritidae</taxon>
        <taxon>Porites</taxon>
    </lineage>
</organism>
<dbReference type="InterPro" id="IPR002347">
    <property type="entry name" value="SDR_fam"/>
</dbReference>
<evidence type="ECO:0000313" key="3">
    <source>
        <dbReference type="Proteomes" id="UP001159427"/>
    </source>
</evidence>
<evidence type="ECO:0000256" key="1">
    <source>
        <dbReference type="ARBA" id="ARBA00006484"/>
    </source>
</evidence>
<gene>
    <name evidence="2" type="ORF">PEVE_00001891</name>
</gene>
<dbReference type="PANTHER" id="PTHR43943:SF2">
    <property type="entry name" value="DEHYDROGENASE_REDUCTASE 4"/>
    <property type="match status" value="1"/>
</dbReference>
<reference evidence="2 3" key="1">
    <citation type="submission" date="2022-05" db="EMBL/GenBank/DDBJ databases">
        <authorList>
            <consortium name="Genoscope - CEA"/>
            <person name="William W."/>
        </authorList>
    </citation>
    <scope>NUCLEOTIDE SEQUENCE [LARGE SCALE GENOMIC DNA]</scope>
</reference>
<dbReference type="SUPFAM" id="SSF51735">
    <property type="entry name" value="NAD(P)-binding Rossmann-fold domains"/>
    <property type="match status" value="1"/>
</dbReference>
<keyword evidence="3" id="KW-1185">Reference proteome</keyword>
<proteinExistence type="inferred from homology"/>
<protein>
    <submittedName>
        <fullName evidence="2">Uncharacterized protein</fullName>
    </submittedName>
</protein>
<comment type="similarity">
    <text evidence="1">Belongs to the short-chain dehydrogenases/reductases (SDR) family.</text>
</comment>
<evidence type="ECO:0000313" key="2">
    <source>
        <dbReference type="EMBL" id="CAH3155494.1"/>
    </source>
</evidence>
<sequence>MKLWSNVRGFCATIWSSRMSSAAASNRRLEGKVAIVTASTDGIGFGIAKQLVRDAFVLSQRSRQSLNLLLLAPTLQFPHHTVQRKPQHRKNLIEETLQHFGGIDILVSNAAVNPTFGPLLQTPEEAWDKIFDVNVKSAFLLAKDVIPLMEKRGFVDLLLLLLF</sequence>
<dbReference type="Proteomes" id="UP001159427">
    <property type="component" value="Unassembled WGS sequence"/>
</dbReference>
<accession>A0ABN8Q1V1</accession>
<dbReference type="Pfam" id="PF00106">
    <property type="entry name" value="adh_short"/>
    <property type="match status" value="1"/>
</dbReference>
<dbReference type="Gene3D" id="3.40.50.720">
    <property type="entry name" value="NAD(P)-binding Rossmann-like Domain"/>
    <property type="match status" value="1"/>
</dbReference>
<dbReference type="EMBL" id="CALNXI010001100">
    <property type="protein sequence ID" value="CAH3155494.1"/>
    <property type="molecule type" value="Genomic_DNA"/>
</dbReference>